<reference evidence="1" key="3">
    <citation type="submission" date="2015-06" db="UniProtKB">
        <authorList>
            <consortium name="EnsemblMetazoa"/>
        </authorList>
    </citation>
    <scope>IDENTIFICATION</scope>
</reference>
<protein>
    <recommendedName>
        <fullName evidence="3">Reverse transcriptase domain-containing protein</fullName>
    </recommendedName>
</protein>
<reference evidence="2" key="2">
    <citation type="journal article" date="2013" name="Nature">
        <title>Insights into bilaterian evolution from three spiralian genomes.</title>
        <authorList>
            <person name="Simakov O."/>
            <person name="Marletaz F."/>
            <person name="Cho S.J."/>
            <person name="Edsinger-Gonzales E."/>
            <person name="Havlak P."/>
            <person name="Hellsten U."/>
            <person name="Kuo D.H."/>
            <person name="Larsson T."/>
            <person name="Lv J."/>
            <person name="Arendt D."/>
            <person name="Savage R."/>
            <person name="Osoegawa K."/>
            <person name="de Jong P."/>
            <person name="Grimwood J."/>
            <person name="Chapman J.A."/>
            <person name="Shapiro H."/>
            <person name="Aerts A."/>
            <person name="Otillar R.P."/>
            <person name="Terry A.Y."/>
            <person name="Boore J.L."/>
            <person name="Grigoriev I.V."/>
            <person name="Lindberg D.R."/>
            <person name="Seaver E.C."/>
            <person name="Weisblat D.A."/>
            <person name="Putnam N.H."/>
            <person name="Rokhsar D.S."/>
        </authorList>
    </citation>
    <scope>NUCLEOTIDE SEQUENCE</scope>
    <source>
        <strain evidence="2">I ESC-2004</strain>
    </source>
</reference>
<keyword evidence="2" id="KW-1185">Reference proteome</keyword>
<dbReference type="EnsemblMetazoa" id="CapteT97229">
    <property type="protein sequence ID" value="CapteP97229"/>
    <property type="gene ID" value="CapteG97229"/>
</dbReference>
<reference evidence="2" key="1">
    <citation type="submission" date="2012-12" db="EMBL/GenBank/DDBJ databases">
        <authorList>
            <person name="Hellsten U."/>
            <person name="Grimwood J."/>
            <person name="Chapman J.A."/>
            <person name="Shapiro H."/>
            <person name="Aerts A."/>
            <person name="Otillar R.P."/>
            <person name="Terry A.Y."/>
            <person name="Boore J.L."/>
            <person name="Simakov O."/>
            <person name="Marletaz F."/>
            <person name="Cho S.-J."/>
            <person name="Edsinger-Gonzales E."/>
            <person name="Havlak P."/>
            <person name="Kuo D.-H."/>
            <person name="Larsson T."/>
            <person name="Lv J."/>
            <person name="Arendt D."/>
            <person name="Savage R."/>
            <person name="Osoegawa K."/>
            <person name="de Jong P."/>
            <person name="Lindberg D.R."/>
            <person name="Seaver E.C."/>
            <person name="Weisblat D.A."/>
            <person name="Putnam N.H."/>
            <person name="Grigoriev I.V."/>
            <person name="Rokhsar D.S."/>
        </authorList>
    </citation>
    <scope>NUCLEOTIDE SEQUENCE</scope>
    <source>
        <strain evidence="2">I ESC-2004</strain>
    </source>
</reference>
<dbReference type="Proteomes" id="UP000014760">
    <property type="component" value="Unassembled WGS sequence"/>
</dbReference>
<dbReference type="HOGENOM" id="CLU_2326590_0_0_1"/>
<evidence type="ECO:0000313" key="1">
    <source>
        <dbReference type="EnsemblMetazoa" id="CapteP97229"/>
    </source>
</evidence>
<name>X2BD01_CAPTE</name>
<sequence length="99" mass="11689">YSLFSNRELGFINRRSMMLQLHHVLKMWSASLYEGNSVAVAYVDFQKAFDAVPHRHLLHELSKISMLSNGATHDKVLQNRSQCRNHKNIREYKYLVWLV</sequence>
<dbReference type="EMBL" id="AMQN01040298">
    <property type="status" value="NOT_ANNOTATED_CDS"/>
    <property type="molecule type" value="Genomic_DNA"/>
</dbReference>
<accession>X2BD01</accession>
<evidence type="ECO:0000313" key="2">
    <source>
        <dbReference type="Proteomes" id="UP000014760"/>
    </source>
</evidence>
<evidence type="ECO:0008006" key="3">
    <source>
        <dbReference type="Google" id="ProtNLM"/>
    </source>
</evidence>
<organism evidence="1 2">
    <name type="scientific">Capitella teleta</name>
    <name type="common">Polychaete worm</name>
    <dbReference type="NCBI Taxonomy" id="283909"/>
    <lineage>
        <taxon>Eukaryota</taxon>
        <taxon>Metazoa</taxon>
        <taxon>Spiralia</taxon>
        <taxon>Lophotrochozoa</taxon>
        <taxon>Annelida</taxon>
        <taxon>Polychaeta</taxon>
        <taxon>Sedentaria</taxon>
        <taxon>Scolecida</taxon>
        <taxon>Capitellidae</taxon>
        <taxon>Capitella</taxon>
    </lineage>
</organism>
<proteinExistence type="predicted"/>
<dbReference type="AlphaFoldDB" id="X2BD01"/>